<dbReference type="AlphaFoldDB" id="A0A194WAM3"/>
<evidence type="ECO:0000313" key="3">
    <source>
        <dbReference type="Proteomes" id="UP000078559"/>
    </source>
</evidence>
<accession>A0A194WAM3</accession>
<organism evidence="2 3">
    <name type="scientific">Cytospora mali</name>
    <name type="common">Apple Valsa canker fungus</name>
    <name type="synonym">Valsa mali</name>
    <dbReference type="NCBI Taxonomy" id="578113"/>
    <lineage>
        <taxon>Eukaryota</taxon>
        <taxon>Fungi</taxon>
        <taxon>Dikarya</taxon>
        <taxon>Ascomycota</taxon>
        <taxon>Pezizomycotina</taxon>
        <taxon>Sordariomycetes</taxon>
        <taxon>Sordariomycetidae</taxon>
        <taxon>Diaporthales</taxon>
        <taxon>Cytosporaceae</taxon>
        <taxon>Cytospora</taxon>
    </lineage>
</organism>
<feature type="region of interest" description="Disordered" evidence="1">
    <location>
        <begin position="288"/>
        <end position="349"/>
    </location>
</feature>
<dbReference type="Proteomes" id="UP000078559">
    <property type="component" value="Chromosome 10"/>
</dbReference>
<evidence type="ECO:0000256" key="1">
    <source>
        <dbReference type="SAM" id="MobiDB-lite"/>
    </source>
</evidence>
<evidence type="ECO:0008006" key="4">
    <source>
        <dbReference type="Google" id="ProtNLM"/>
    </source>
</evidence>
<keyword evidence="3" id="KW-1185">Reference proteome</keyword>
<feature type="compositionally biased region" description="Polar residues" evidence="1">
    <location>
        <begin position="292"/>
        <end position="325"/>
    </location>
</feature>
<name>A0A194WAM3_CYTMA</name>
<reference evidence="2" key="1">
    <citation type="submission" date="2014-12" db="EMBL/GenBank/DDBJ databases">
        <title>Genome Sequence of Valsa Canker Pathogens Uncovers a Specific Adaption of Colonization on Woody Bark.</title>
        <authorList>
            <person name="Yin Z."/>
            <person name="Liu H."/>
            <person name="Gao X."/>
            <person name="Li Z."/>
            <person name="Song N."/>
            <person name="Ke X."/>
            <person name="Dai Q."/>
            <person name="Wu Y."/>
            <person name="Sun Y."/>
            <person name="Xu J.-R."/>
            <person name="Kang Z.K."/>
            <person name="Wang L."/>
            <person name="Huang L."/>
        </authorList>
    </citation>
    <scope>NUCLEOTIDE SEQUENCE [LARGE SCALE GENOMIC DNA]</scope>
    <source>
        <strain evidence="2">03-8</strain>
    </source>
</reference>
<protein>
    <recommendedName>
        <fullName evidence="4">HNH nuclease domain-containing protein</fullName>
    </recommendedName>
</protein>
<sequence>MAGITREERQLCWNVCIWAIDGYRSTCVAGVYQRDGMLRVADMAHELELCLTFQKPDDDATPLQPALFQRGVVGSYRLIVLDHQNELPFPTPTPGETRDYDYVFHRSQCTQDLHSLNDSCIYLAKSPTRRIDARYIEIGKQPQDNRLIIAPLRRIAKRRSESISSVSRTTSSSPAKTINTEEPIPRLIISLDQARSEIESFRSKVILRSTTCAISGKGKSWCASRMVGPGIKAAHIVPQFHGQKARLPSHPIDENALQYHWDMCCLENTPMSSVRFPLSVFDNVPTLPPPSLNKNVPQGDLSTGSFRATSDAQALRTQASPPTQTSDPDAHPHSPPPGEPALDGHETIKGPAGKQEWVLDHFKESRGSEEEECIATQPSNRRTIWRFGREIIEDPDIAQQLMNKGWLLETINNDEKYDRGRSREKRRCVASEEDAEDDGVHGRKRQSCHRIVLELAREEQTRVVLTGR</sequence>
<evidence type="ECO:0000313" key="2">
    <source>
        <dbReference type="EMBL" id="KUI73128.1"/>
    </source>
</evidence>
<proteinExistence type="predicted"/>
<dbReference type="EMBL" id="CM003107">
    <property type="protein sequence ID" value="KUI73128.1"/>
    <property type="molecule type" value="Genomic_DNA"/>
</dbReference>
<gene>
    <name evidence="2" type="ORF">VM1G_08899</name>
</gene>